<dbReference type="GO" id="GO:0030488">
    <property type="term" value="P:tRNA methylation"/>
    <property type="evidence" value="ECO:0007669"/>
    <property type="project" value="InterPro"/>
</dbReference>
<evidence type="ECO:0000256" key="5">
    <source>
        <dbReference type="ARBA" id="ARBA00022694"/>
    </source>
</evidence>
<dbReference type="HAMAP" id="MF_00266">
    <property type="entry name" value="TYW3_archaea"/>
    <property type="match status" value="1"/>
</dbReference>
<gene>
    <name evidence="7" type="primary">taw3</name>
    <name evidence="9" type="ORF">EF806_05855</name>
</gene>
<evidence type="ECO:0000259" key="8">
    <source>
        <dbReference type="Pfam" id="PF02676"/>
    </source>
</evidence>
<dbReference type="PANTHER" id="PTHR48418">
    <property type="entry name" value="TRNA WYBUTOSINE-SYNTHESIZING PROTEIN 3"/>
    <property type="match status" value="1"/>
</dbReference>
<keyword evidence="3 7" id="KW-0808">Transferase</keyword>
<comment type="caution">
    <text evidence="9">The sequence shown here is derived from an EMBL/GenBank/DDBJ whole genome shotgun (WGS) entry which is preliminary data.</text>
</comment>
<dbReference type="GO" id="GO:0008175">
    <property type="term" value="F:tRNA methyltransferase activity"/>
    <property type="evidence" value="ECO:0007669"/>
    <property type="project" value="InterPro"/>
</dbReference>
<reference evidence="9 10" key="1">
    <citation type="journal article" date="2019" name="Nat. Microbiol.">
        <title>Wide diversity of methane and short-chain alkane metabolisms in uncultured archaea.</title>
        <authorList>
            <person name="Borrel G."/>
            <person name="Adam P.S."/>
            <person name="McKay L.J."/>
            <person name="Chen L.X."/>
            <person name="Sierra-Garcia I.N."/>
            <person name="Sieber C.M."/>
            <person name="Letourneur Q."/>
            <person name="Ghozlane A."/>
            <person name="Andersen G.L."/>
            <person name="Li W.J."/>
            <person name="Hallam S.J."/>
            <person name="Muyzer G."/>
            <person name="de Oliveira V.M."/>
            <person name="Inskeep W.P."/>
            <person name="Banfield J.F."/>
            <person name="Gribaldo S."/>
        </authorList>
    </citation>
    <scope>NUCLEOTIDE SEQUENCE [LARGE SCALE GENOMIC DNA]</scope>
    <source>
        <strain evidence="9">NM1a</strain>
    </source>
</reference>
<evidence type="ECO:0000256" key="6">
    <source>
        <dbReference type="ARBA" id="ARBA00030554"/>
    </source>
</evidence>
<proteinExistence type="inferred from homology"/>
<keyword evidence="2 7" id="KW-0489">Methyltransferase</keyword>
<dbReference type="InterPro" id="IPR036602">
    <property type="entry name" value="tRNA_yW-synthesising-like_sf"/>
</dbReference>
<evidence type="ECO:0000256" key="7">
    <source>
        <dbReference type="HAMAP-Rule" id="MF_00266"/>
    </source>
</evidence>
<dbReference type="EMBL" id="RXIF01000010">
    <property type="protein sequence ID" value="RZN64138.1"/>
    <property type="molecule type" value="Genomic_DNA"/>
</dbReference>
<dbReference type="Pfam" id="PF02676">
    <property type="entry name" value="TYW3"/>
    <property type="match status" value="1"/>
</dbReference>
<evidence type="ECO:0000256" key="3">
    <source>
        <dbReference type="ARBA" id="ARBA00022679"/>
    </source>
</evidence>
<name>A0A520KR94_METT2</name>
<sequence>MDSFFLNLLSIMLRDIKYGIKSSWIRRKEEILSKFDESLKEGLIDDRILPTLNLINGLPHYYTVSSCSGRIIILDLPEVGDKKSAIFRGRWHRCVEKNEVLNAISECTKEGWFILNPPIIHVISDDIINAEKILSIAIKCGFKRSGIKSIKRDKITVEINSTEMIETIISKNGYVLADDYYIITLVEYANKKFCRFQQKIERLNVRLYELYTIHD</sequence>
<dbReference type="InterPro" id="IPR022908">
    <property type="entry name" value="Taw3"/>
</dbReference>
<dbReference type="PANTHER" id="PTHR48418:SF1">
    <property type="entry name" value="TRNA WYBUTOSINE-SYNTHESIZING PROTEIN 3"/>
    <property type="match status" value="1"/>
</dbReference>
<dbReference type="InterPro" id="IPR003827">
    <property type="entry name" value="tRNA_yW-synthesising"/>
</dbReference>
<protein>
    <recommendedName>
        <fullName evidence="6 7">tRNA(Phe) 7-((3-amino-3-carboxypropyl)-4-demethylwyosine(37)-N(4))-methyltransferase</fullName>
        <ecNumber evidence="7">2.1.1.282</ecNumber>
    </recommendedName>
    <alternativeName>
        <fullName evidence="7">tRNA wyosine derivatives biosynthesis protein Taw3</fullName>
    </alternativeName>
</protein>
<comment type="catalytic activity">
    <reaction evidence="7">
        <text>4-demethyl-7-[(3S)-3-amino-3-carboxypropyl]wyosine(37) in tRNA(Phe) + S-adenosyl-L-methionine = 7-[(3S)-3-amino-3-carboxypropyl]wyosine(37) in tRNA(Phe) + S-adenosyl-L-homocysteine + H(+)</text>
        <dbReference type="Rhea" id="RHEA:36635"/>
        <dbReference type="Rhea" id="RHEA-COMP:10378"/>
        <dbReference type="Rhea" id="RHEA-COMP:10379"/>
        <dbReference type="ChEBI" id="CHEBI:15378"/>
        <dbReference type="ChEBI" id="CHEBI:57856"/>
        <dbReference type="ChEBI" id="CHEBI:59789"/>
        <dbReference type="ChEBI" id="CHEBI:73543"/>
        <dbReference type="ChEBI" id="CHEBI:73550"/>
        <dbReference type="EC" id="2.1.1.282"/>
    </reaction>
</comment>
<accession>A0A520KR94</accession>
<comment type="similarity">
    <text evidence="1 7">Belongs to the TYW3 family.</text>
</comment>
<feature type="domain" description="tRNA wybutosine-synthesizing protein" evidence="8">
    <location>
        <begin position="27"/>
        <end position="207"/>
    </location>
</feature>
<evidence type="ECO:0000256" key="4">
    <source>
        <dbReference type="ARBA" id="ARBA00022691"/>
    </source>
</evidence>
<comment type="function">
    <text evidence="7">S-adenosyl-L-methionine-dependent methyltransferase that acts as a component of the wyosine derivatives biosynthesis pathway. Probably methylates N-4 position of wybutosine-86 to produce wybutosine-72.</text>
</comment>
<organism evidence="9 10">
    <name type="scientific">Methanoliparum thermophilum</name>
    <dbReference type="NCBI Taxonomy" id="2491083"/>
    <lineage>
        <taxon>Archaea</taxon>
        <taxon>Methanobacteriati</taxon>
        <taxon>Methanobacteriota</taxon>
        <taxon>Candidatus Methanoliparia</taxon>
        <taxon>Candidatus Methanoliparales</taxon>
        <taxon>Candidatus Methanoliparaceae</taxon>
        <taxon>Candidatus Methanoliparum</taxon>
    </lineage>
</organism>
<evidence type="ECO:0000256" key="2">
    <source>
        <dbReference type="ARBA" id="ARBA00022603"/>
    </source>
</evidence>
<dbReference type="GO" id="GO:0031591">
    <property type="term" value="P:wybutosine biosynthetic process"/>
    <property type="evidence" value="ECO:0007669"/>
    <property type="project" value="InterPro"/>
</dbReference>
<dbReference type="Gene3D" id="3.30.1960.10">
    <property type="entry name" value="tRNA wybutosine-synthesizing-like"/>
    <property type="match status" value="1"/>
</dbReference>
<evidence type="ECO:0000313" key="9">
    <source>
        <dbReference type="EMBL" id="RZN64138.1"/>
    </source>
</evidence>
<evidence type="ECO:0000256" key="1">
    <source>
        <dbReference type="ARBA" id="ARBA00008569"/>
    </source>
</evidence>
<dbReference type="AlphaFoldDB" id="A0A520KR94"/>
<keyword evidence="5 7" id="KW-0819">tRNA processing</keyword>
<evidence type="ECO:0000313" key="10">
    <source>
        <dbReference type="Proteomes" id="UP000317158"/>
    </source>
</evidence>
<dbReference type="EC" id="2.1.1.282" evidence="7"/>
<dbReference type="SUPFAM" id="SSF111278">
    <property type="entry name" value="SSo0622-like"/>
    <property type="match status" value="1"/>
</dbReference>
<dbReference type="Proteomes" id="UP000317158">
    <property type="component" value="Unassembled WGS sequence"/>
</dbReference>
<keyword evidence="4 7" id="KW-0949">S-adenosyl-L-methionine</keyword>